<dbReference type="Pfam" id="PF00480">
    <property type="entry name" value="ROK"/>
    <property type="match status" value="1"/>
</dbReference>
<dbReference type="PANTHER" id="PTHR18964">
    <property type="entry name" value="ROK (REPRESSOR, ORF, KINASE) FAMILY"/>
    <property type="match status" value="1"/>
</dbReference>
<name>A0A5C1QL60_9SPIO</name>
<keyword evidence="3" id="KW-1185">Reference proteome</keyword>
<dbReference type="Proteomes" id="UP000324209">
    <property type="component" value="Chromosome"/>
</dbReference>
<organism evidence="2 3">
    <name type="scientific">Oceanispirochaeta crateris</name>
    <dbReference type="NCBI Taxonomy" id="2518645"/>
    <lineage>
        <taxon>Bacteria</taxon>
        <taxon>Pseudomonadati</taxon>
        <taxon>Spirochaetota</taxon>
        <taxon>Spirochaetia</taxon>
        <taxon>Spirochaetales</taxon>
        <taxon>Spirochaetaceae</taxon>
        <taxon>Oceanispirochaeta</taxon>
    </lineage>
</organism>
<gene>
    <name evidence="2" type="ORF">EXM22_10255</name>
</gene>
<dbReference type="PANTHER" id="PTHR18964:SF149">
    <property type="entry name" value="BIFUNCTIONAL UDP-N-ACETYLGLUCOSAMINE 2-EPIMERASE_N-ACETYLMANNOSAMINE KINASE"/>
    <property type="match status" value="1"/>
</dbReference>
<dbReference type="InterPro" id="IPR036390">
    <property type="entry name" value="WH_DNA-bd_sf"/>
</dbReference>
<proteinExistence type="inferred from homology"/>
<evidence type="ECO:0000313" key="3">
    <source>
        <dbReference type="Proteomes" id="UP000324209"/>
    </source>
</evidence>
<dbReference type="InterPro" id="IPR036388">
    <property type="entry name" value="WH-like_DNA-bd_sf"/>
</dbReference>
<reference evidence="2 3" key="1">
    <citation type="submission" date="2019-02" db="EMBL/GenBank/DDBJ databases">
        <title>Complete Genome Sequence and Methylome Analysis of free living Spirochaetas.</title>
        <authorList>
            <person name="Fomenkov A."/>
            <person name="Dubinina G."/>
            <person name="Leshcheva N."/>
            <person name="Mikheeva N."/>
            <person name="Grabovich M."/>
            <person name="Vincze T."/>
            <person name="Roberts R.J."/>
        </authorList>
    </citation>
    <scope>NUCLEOTIDE SEQUENCE [LARGE SCALE GENOMIC DNA]</scope>
    <source>
        <strain evidence="2 3">K2</strain>
    </source>
</reference>
<comment type="similarity">
    <text evidence="1">Belongs to the ROK (NagC/XylR) family.</text>
</comment>
<dbReference type="SUPFAM" id="SSF46785">
    <property type="entry name" value="Winged helix' DNA-binding domain"/>
    <property type="match status" value="1"/>
</dbReference>
<dbReference type="InterPro" id="IPR000600">
    <property type="entry name" value="ROK"/>
</dbReference>
<dbReference type="EMBL" id="CP036150">
    <property type="protein sequence ID" value="QEN08351.1"/>
    <property type="molecule type" value="Genomic_DNA"/>
</dbReference>
<evidence type="ECO:0000256" key="1">
    <source>
        <dbReference type="ARBA" id="ARBA00006479"/>
    </source>
</evidence>
<dbReference type="Gene3D" id="1.10.10.10">
    <property type="entry name" value="Winged helix-like DNA-binding domain superfamily/Winged helix DNA-binding domain"/>
    <property type="match status" value="1"/>
</dbReference>
<accession>A0A5C1QL60</accession>
<evidence type="ECO:0000313" key="2">
    <source>
        <dbReference type="EMBL" id="QEN08351.1"/>
    </source>
</evidence>
<dbReference type="SUPFAM" id="SSF53067">
    <property type="entry name" value="Actin-like ATPase domain"/>
    <property type="match status" value="1"/>
</dbReference>
<dbReference type="Gene3D" id="3.30.420.40">
    <property type="match status" value="2"/>
</dbReference>
<sequence>MGVSMKRMKISNAMNASKQSQVNISLVFNYLRENLSANRSRIAEDLGLSIPAVSRAVDFLEETNRITPLKDSNSSARRGTPVYAINEGFGYIIAIDLFQNFSTAVIVDYSVHIKSRLKGFHSNSSQDIKRDLFKMIDSSIDQYKSESPSSEGGLKAIGIGVPAVVNQTTDKLQMVYYESMKEVQLREVIENRYGVPVFVENICSLSAFAEKKKMKEASPQTLIFVEIGNCIGSGILLDGKVYRGNGFAGEIGYSLIGLEHTGYLGRKKDYLENNASLSALRQNILRELACGVDSSLAGIYKEDKESITPELIFRDAAKGDSLCRNEIAEILNFFIPALHNMIVMLNPEVIILGGDICFLPEIDNLFVKPIKESLSRSLPFPIPEIGISTLGSEAGILGAAALAVDSLLLEEFPYLSTTV</sequence>
<dbReference type="KEGG" id="ock:EXM22_10255"/>
<dbReference type="OrthoDB" id="366681at2"/>
<protein>
    <submittedName>
        <fullName evidence="2">ROK family protein</fullName>
    </submittedName>
</protein>
<dbReference type="InterPro" id="IPR043129">
    <property type="entry name" value="ATPase_NBD"/>
</dbReference>
<dbReference type="AlphaFoldDB" id="A0A5C1QL60"/>